<dbReference type="Proteomes" id="UP000053611">
    <property type="component" value="Unassembled WGS sequence"/>
</dbReference>
<dbReference type="OrthoDB" id="41532at2759"/>
<name>A0A0J0XUD5_9TREE</name>
<dbReference type="EMBL" id="KQ087185">
    <property type="protein sequence ID" value="KLT44693.1"/>
    <property type="molecule type" value="Genomic_DNA"/>
</dbReference>
<dbReference type="PROSITE" id="PS51186">
    <property type="entry name" value="GNAT"/>
    <property type="match status" value="1"/>
</dbReference>
<dbReference type="Gene3D" id="3.40.630.30">
    <property type="match status" value="1"/>
</dbReference>
<dbReference type="SUPFAM" id="SSF55729">
    <property type="entry name" value="Acyl-CoA N-acyltransferases (Nat)"/>
    <property type="match status" value="1"/>
</dbReference>
<dbReference type="Pfam" id="PF00583">
    <property type="entry name" value="Acetyltransf_1"/>
    <property type="match status" value="1"/>
</dbReference>
<accession>A0A0J0XUD5</accession>
<feature type="compositionally biased region" description="Basic and acidic residues" evidence="1">
    <location>
        <begin position="125"/>
        <end position="154"/>
    </location>
</feature>
<dbReference type="AlphaFoldDB" id="A0A0J0XUD5"/>
<gene>
    <name evidence="3" type="ORF">CC85DRAFT_201985</name>
</gene>
<evidence type="ECO:0000259" key="2">
    <source>
        <dbReference type="PROSITE" id="PS51186"/>
    </source>
</evidence>
<feature type="region of interest" description="Disordered" evidence="1">
    <location>
        <begin position="117"/>
        <end position="154"/>
    </location>
</feature>
<dbReference type="GeneID" id="28980507"/>
<organism evidence="3 4">
    <name type="scientific">Cutaneotrichosporon oleaginosum</name>
    <dbReference type="NCBI Taxonomy" id="879819"/>
    <lineage>
        <taxon>Eukaryota</taxon>
        <taxon>Fungi</taxon>
        <taxon>Dikarya</taxon>
        <taxon>Basidiomycota</taxon>
        <taxon>Agaricomycotina</taxon>
        <taxon>Tremellomycetes</taxon>
        <taxon>Trichosporonales</taxon>
        <taxon>Trichosporonaceae</taxon>
        <taxon>Cutaneotrichosporon</taxon>
    </lineage>
</organism>
<dbReference type="GO" id="GO:0016747">
    <property type="term" value="F:acyltransferase activity, transferring groups other than amino-acyl groups"/>
    <property type="evidence" value="ECO:0007669"/>
    <property type="project" value="InterPro"/>
</dbReference>
<evidence type="ECO:0000256" key="1">
    <source>
        <dbReference type="SAM" id="MobiDB-lite"/>
    </source>
</evidence>
<dbReference type="RefSeq" id="XP_018281184.1">
    <property type="nucleotide sequence ID" value="XM_018419904.1"/>
</dbReference>
<keyword evidence="4" id="KW-1185">Reference proteome</keyword>
<dbReference type="InterPro" id="IPR016181">
    <property type="entry name" value="Acyl_CoA_acyltransferase"/>
</dbReference>
<protein>
    <recommendedName>
        <fullName evidence="2">N-acetyltransferase domain-containing protein</fullName>
    </recommendedName>
</protein>
<reference evidence="3 4" key="1">
    <citation type="submission" date="2015-03" db="EMBL/GenBank/DDBJ databases">
        <title>Genomics and transcriptomics of the oil-accumulating basidiomycete yeast T. oleaginosus allow insights into substrate utilization and the diverse evolutionary trajectories of mating systems in fungi.</title>
        <authorList>
            <consortium name="DOE Joint Genome Institute"/>
            <person name="Kourist R."/>
            <person name="Kracht O."/>
            <person name="Bracharz F."/>
            <person name="Lipzen A."/>
            <person name="Nolan M."/>
            <person name="Ohm R."/>
            <person name="Grigoriev I."/>
            <person name="Sun S."/>
            <person name="Heitman J."/>
            <person name="Bruck T."/>
            <person name="Nowrousian M."/>
        </authorList>
    </citation>
    <scope>NUCLEOTIDE SEQUENCE [LARGE SCALE GENOMIC DNA]</scope>
    <source>
        <strain evidence="3 4">IBC0246</strain>
    </source>
</reference>
<feature type="domain" description="N-acetyltransferase" evidence="2">
    <location>
        <begin position="113"/>
        <end position="227"/>
    </location>
</feature>
<dbReference type="STRING" id="879819.A0A0J0XUD5"/>
<dbReference type="CDD" id="cd04301">
    <property type="entry name" value="NAT_SF"/>
    <property type="match status" value="1"/>
</dbReference>
<evidence type="ECO:0000313" key="3">
    <source>
        <dbReference type="EMBL" id="KLT44693.1"/>
    </source>
</evidence>
<proteinExistence type="predicted"/>
<dbReference type="InterPro" id="IPR000182">
    <property type="entry name" value="GNAT_dom"/>
</dbReference>
<sequence>MPALVAVASASPSPAPVPAPVPALALSSSIASTSRPSITPRRSRSPRKISVAIDKASPAALPSLIPRLADIALAQEHGLVAPYTRADAAQLYDLPLGVGAGKCLLLVARDTAVPLRRGRTGNASRTREGPREGSRTREGGEDTGEQEERGGEARKGHIVGSVQLHFHAAPNGWFRADVRGLVVHPDYVRRGVGRRLMEAVEEEAKACKTKLLVSGDTRRARWHGGRM</sequence>
<evidence type="ECO:0000313" key="4">
    <source>
        <dbReference type="Proteomes" id="UP000053611"/>
    </source>
</evidence>